<protein>
    <submittedName>
        <fullName evidence="2">Uncharacterized protein</fullName>
    </submittedName>
</protein>
<feature type="compositionally biased region" description="Basic and acidic residues" evidence="1">
    <location>
        <begin position="8"/>
        <end position="29"/>
    </location>
</feature>
<evidence type="ECO:0000256" key="1">
    <source>
        <dbReference type="SAM" id="MobiDB-lite"/>
    </source>
</evidence>
<feature type="compositionally biased region" description="Low complexity" evidence="1">
    <location>
        <begin position="897"/>
        <end position="910"/>
    </location>
</feature>
<sequence length="919" mass="97856">MRHHVPFRRGEFLQRDRPGDGLRHADDGPQRVPVAGVQLLSQQDEGLALGQNGVRAGRVGVVDDAHVHDRQPGGGGELSGRHAHFLHMGRQTALSQLAEDGILAGLRVGGGRQKGAHIGLEFLRHNGVILLVGYAEEVFLGRGVELQRNGGVGHRAHIVVDQRADWLFQPGAPEGLSAGGVPHQRLHQRPPHPVGTAPGRPAVPAPAQDENGVVGVEVHHAGLPPGGLRLVPGGVHDGKAALDAPLLAAPQGGGGDGRVKADAAFQRRIRRQRGEHAAVFQLAPARLGILRDEPVALHQLRQQLRVGLVRPHKAVKHGPGGQHIHGLLAPAAPHLQIPQPRGEGNAQIDVPQGHMALVIFFLCRVGRLMAVEHVGQIPELLPLRVRQAVHPAEVQRCQFLTSSDPHLPRRVPLTDLRAPESQCAGLDGQAVLPAKAKAAADGPLHRTDRALVQHRLRAVPRQRPLRHGVGEQTHRRDDILCAGLYHGVLGSPHRLDALDQHIHTVAAVDDHAGRPVIALTQPVCQPPEPPAAGLKLKQRDAGRAVPGDHRPAEADRRAVGGEFHTIGRLALRLFRVAGAVRPRPGIQRLVALFRQDGAPPAQALPGKAVGAHAPALLRRELLAEPDAHGRVGLVPERVVFQIDLVHLLPLHRPLVPGVMCARRVKAGRPSAAEHVAGTARIGRRAGIDQLAGAGGRCGQRGHDGLHLVVRQLLRLVIDHQRDAVKAAGRLPGTGGELNAPAVQQLDALLAVGVADVFHQLQHLRVPLVREHPGQSVEALFRRAHLMGGVQDLFAVDDHTEELPPLQTHVLAVLPGHGQPGGGHGVPPGCIPAQPAVQHQPLPFVQRIAVGCHQRRGVRTVGREALRLNAIARDLCAGHASRFRRPCTSARALAGLTSDSAGSSAAPSGRSFKSASSPER</sequence>
<feature type="region of interest" description="Disordered" evidence="1">
    <location>
        <begin position="1"/>
        <end position="30"/>
    </location>
</feature>
<proteinExistence type="predicted"/>
<feature type="region of interest" description="Disordered" evidence="1">
    <location>
        <begin position="174"/>
        <end position="208"/>
    </location>
</feature>
<name>A0A8S5RF82_9VIRU</name>
<dbReference type="EMBL" id="BK059097">
    <property type="protein sequence ID" value="DAE29733.1"/>
    <property type="molecule type" value="Genomic_DNA"/>
</dbReference>
<reference evidence="2" key="1">
    <citation type="journal article" date="2021" name="Proc. Natl. Acad. Sci. U.S.A.">
        <title>A Catalog of Tens of Thousands of Viruses from Human Metagenomes Reveals Hidden Associations with Chronic Diseases.</title>
        <authorList>
            <person name="Tisza M.J."/>
            <person name="Buck C.B."/>
        </authorList>
    </citation>
    <scope>NUCLEOTIDE SEQUENCE</scope>
    <source>
        <strain evidence="2">CtJLD79</strain>
    </source>
</reference>
<organism evidence="2">
    <name type="scientific">virus sp. ctJLD79</name>
    <dbReference type="NCBI Taxonomy" id="2827987"/>
    <lineage>
        <taxon>Viruses</taxon>
    </lineage>
</organism>
<evidence type="ECO:0000313" key="2">
    <source>
        <dbReference type="EMBL" id="DAE29733.1"/>
    </source>
</evidence>
<feature type="region of interest" description="Disordered" evidence="1">
    <location>
        <begin position="895"/>
        <end position="919"/>
    </location>
</feature>
<accession>A0A8S5RF82</accession>